<sequence>MWNELVRYGIDIVDFPVSSHLWKEGSMVLCSALKPSPRRSENKVLRRPTYRHYRVLGHNGVGQCNMNGLLLPQTCAKQEPLITNTIFRQPTRN</sequence>
<comment type="caution">
    <text evidence="1">The sequence shown here is derived from an EMBL/GenBank/DDBJ whole genome shotgun (WGS) entry which is preliminary data.</text>
</comment>
<name>A0A9D4MLH4_DREPO</name>
<dbReference type="Proteomes" id="UP000828390">
    <property type="component" value="Unassembled WGS sequence"/>
</dbReference>
<dbReference type="EMBL" id="JAIWYP010000001">
    <property type="protein sequence ID" value="KAH3878290.1"/>
    <property type="molecule type" value="Genomic_DNA"/>
</dbReference>
<organism evidence="1 2">
    <name type="scientific">Dreissena polymorpha</name>
    <name type="common">Zebra mussel</name>
    <name type="synonym">Mytilus polymorpha</name>
    <dbReference type="NCBI Taxonomy" id="45954"/>
    <lineage>
        <taxon>Eukaryota</taxon>
        <taxon>Metazoa</taxon>
        <taxon>Spiralia</taxon>
        <taxon>Lophotrochozoa</taxon>
        <taxon>Mollusca</taxon>
        <taxon>Bivalvia</taxon>
        <taxon>Autobranchia</taxon>
        <taxon>Heteroconchia</taxon>
        <taxon>Euheterodonta</taxon>
        <taxon>Imparidentia</taxon>
        <taxon>Neoheterodontei</taxon>
        <taxon>Myida</taxon>
        <taxon>Dreissenoidea</taxon>
        <taxon>Dreissenidae</taxon>
        <taxon>Dreissena</taxon>
    </lineage>
</organism>
<reference evidence="1" key="1">
    <citation type="journal article" date="2019" name="bioRxiv">
        <title>The Genome of the Zebra Mussel, Dreissena polymorpha: A Resource for Invasive Species Research.</title>
        <authorList>
            <person name="McCartney M.A."/>
            <person name="Auch B."/>
            <person name="Kono T."/>
            <person name="Mallez S."/>
            <person name="Zhang Y."/>
            <person name="Obille A."/>
            <person name="Becker A."/>
            <person name="Abrahante J.E."/>
            <person name="Garbe J."/>
            <person name="Badalamenti J.P."/>
            <person name="Herman A."/>
            <person name="Mangelson H."/>
            <person name="Liachko I."/>
            <person name="Sullivan S."/>
            <person name="Sone E.D."/>
            <person name="Koren S."/>
            <person name="Silverstein K.A.T."/>
            <person name="Beckman K.B."/>
            <person name="Gohl D.M."/>
        </authorList>
    </citation>
    <scope>NUCLEOTIDE SEQUENCE</scope>
    <source>
        <strain evidence="1">Duluth1</strain>
        <tissue evidence="1">Whole animal</tissue>
    </source>
</reference>
<protein>
    <submittedName>
        <fullName evidence="1">Uncharacterized protein</fullName>
    </submittedName>
</protein>
<proteinExistence type="predicted"/>
<gene>
    <name evidence="1" type="ORF">DPMN_002178</name>
</gene>
<reference evidence="1" key="2">
    <citation type="submission" date="2020-11" db="EMBL/GenBank/DDBJ databases">
        <authorList>
            <person name="McCartney M.A."/>
            <person name="Auch B."/>
            <person name="Kono T."/>
            <person name="Mallez S."/>
            <person name="Becker A."/>
            <person name="Gohl D.M."/>
            <person name="Silverstein K.A.T."/>
            <person name="Koren S."/>
            <person name="Bechman K.B."/>
            <person name="Herman A."/>
            <person name="Abrahante J.E."/>
            <person name="Garbe J."/>
        </authorList>
    </citation>
    <scope>NUCLEOTIDE SEQUENCE</scope>
    <source>
        <strain evidence="1">Duluth1</strain>
        <tissue evidence="1">Whole animal</tissue>
    </source>
</reference>
<keyword evidence="2" id="KW-1185">Reference proteome</keyword>
<evidence type="ECO:0000313" key="1">
    <source>
        <dbReference type="EMBL" id="KAH3878290.1"/>
    </source>
</evidence>
<evidence type="ECO:0000313" key="2">
    <source>
        <dbReference type="Proteomes" id="UP000828390"/>
    </source>
</evidence>
<accession>A0A9D4MLH4</accession>
<dbReference type="AlphaFoldDB" id="A0A9D4MLH4"/>